<keyword evidence="4 7" id="KW-0472">Membrane</keyword>
<dbReference type="Proteomes" id="UP000250266">
    <property type="component" value="Unassembled WGS sequence"/>
</dbReference>
<evidence type="ECO:0000256" key="4">
    <source>
        <dbReference type="ARBA" id="ARBA00023136"/>
    </source>
</evidence>
<keyword evidence="2 7" id="KW-0812">Transmembrane</keyword>
<dbReference type="InterPro" id="IPR049326">
    <property type="entry name" value="Rhodopsin_dom_fungi"/>
</dbReference>
<evidence type="ECO:0000313" key="10">
    <source>
        <dbReference type="Proteomes" id="UP000250266"/>
    </source>
</evidence>
<keyword evidence="10" id="KW-1185">Reference proteome</keyword>
<dbReference type="PANTHER" id="PTHR33048">
    <property type="entry name" value="PTH11-LIKE INTEGRAL MEMBRANE PROTEIN (AFU_ORTHOLOGUE AFUA_5G11245)"/>
    <property type="match status" value="1"/>
</dbReference>
<feature type="transmembrane region" description="Helical" evidence="7">
    <location>
        <begin position="142"/>
        <end position="175"/>
    </location>
</feature>
<dbReference type="OrthoDB" id="5329176at2759"/>
<feature type="compositionally biased region" description="Polar residues" evidence="6">
    <location>
        <begin position="371"/>
        <end position="382"/>
    </location>
</feature>
<evidence type="ECO:0000256" key="5">
    <source>
        <dbReference type="ARBA" id="ARBA00038359"/>
    </source>
</evidence>
<feature type="transmembrane region" description="Helical" evidence="7">
    <location>
        <begin position="271"/>
        <end position="294"/>
    </location>
</feature>
<feature type="transmembrane region" description="Helical" evidence="7">
    <location>
        <begin position="230"/>
        <end position="251"/>
    </location>
</feature>
<protein>
    <recommendedName>
        <fullName evidence="8">Rhodopsin domain-containing protein</fullName>
    </recommendedName>
</protein>
<name>A0A8E2EA63_9PEZI</name>
<organism evidence="9 10">
    <name type="scientific">Lepidopterella palustris CBS 459.81</name>
    <dbReference type="NCBI Taxonomy" id="1314670"/>
    <lineage>
        <taxon>Eukaryota</taxon>
        <taxon>Fungi</taxon>
        <taxon>Dikarya</taxon>
        <taxon>Ascomycota</taxon>
        <taxon>Pezizomycotina</taxon>
        <taxon>Dothideomycetes</taxon>
        <taxon>Pleosporomycetidae</taxon>
        <taxon>Mytilinidiales</taxon>
        <taxon>Argynnaceae</taxon>
        <taxon>Lepidopterella</taxon>
    </lineage>
</organism>
<feature type="region of interest" description="Disordered" evidence="6">
    <location>
        <begin position="357"/>
        <end position="395"/>
    </location>
</feature>
<dbReference type="EMBL" id="KV744969">
    <property type="protein sequence ID" value="OCK80245.1"/>
    <property type="molecule type" value="Genomic_DNA"/>
</dbReference>
<evidence type="ECO:0000256" key="7">
    <source>
        <dbReference type="SAM" id="Phobius"/>
    </source>
</evidence>
<accession>A0A8E2EA63</accession>
<evidence type="ECO:0000256" key="1">
    <source>
        <dbReference type="ARBA" id="ARBA00004141"/>
    </source>
</evidence>
<dbReference type="AlphaFoldDB" id="A0A8E2EA63"/>
<reference evidence="9 10" key="1">
    <citation type="journal article" date="2016" name="Nat. Commun.">
        <title>Ectomycorrhizal ecology is imprinted in the genome of the dominant symbiotic fungus Cenococcum geophilum.</title>
        <authorList>
            <consortium name="DOE Joint Genome Institute"/>
            <person name="Peter M."/>
            <person name="Kohler A."/>
            <person name="Ohm R.A."/>
            <person name="Kuo A."/>
            <person name="Krutzmann J."/>
            <person name="Morin E."/>
            <person name="Arend M."/>
            <person name="Barry K.W."/>
            <person name="Binder M."/>
            <person name="Choi C."/>
            <person name="Clum A."/>
            <person name="Copeland A."/>
            <person name="Grisel N."/>
            <person name="Haridas S."/>
            <person name="Kipfer T."/>
            <person name="LaButti K."/>
            <person name="Lindquist E."/>
            <person name="Lipzen A."/>
            <person name="Maire R."/>
            <person name="Meier B."/>
            <person name="Mihaltcheva S."/>
            <person name="Molinier V."/>
            <person name="Murat C."/>
            <person name="Poggeler S."/>
            <person name="Quandt C.A."/>
            <person name="Sperisen C."/>
            <person name="Tritt A."/>
            <person name="Tisserant E."/>
            <person name="Crous P.W."/>
            <person name="Henrissat B."/>
            <person name="Nehls U."/>
            <person name="Egli S."/>
            <person name="Spatafora J.W."/>
            <person name="Grigoriev I.V."/>
            <person name="Martin F.M."/>
        </authorList>
    </citation>
    <scope>NUCLEOTIDE SEQUENCE [LARGE SCALE GENOMIC DNA]</scope>
    <source>
        <strain evidence="9 10">CBS 459.81</strain>
    </source>
</reference>
<evidence type="ECO:0000256" key="3">
    <source>
        <dbReference type="ARBA" id="ARBA00022989"/>
    </source>
</evidence>
<comment type="subcellular location">
    <subcellularLocation>
        <location evidence="1">Membrane</location>
        <topology evidence="1">Multi-pass membrane protein</topology>
    </subcellularLocation>
</comment>
<dbReference type="InterPro" id="IPR052337">
    <property type="entry name" value="SAT4-like"/>
</dbReference>
<evidence type="ECO:0000256" key="6">
    <source>
        <dbReference type="SAM" id="MobiDB-lite"/>
    </source>
</evidence>
<feature type="transmembrane region" description="Helical" evidence="7">
    <location>
        <begin position="195"/>
        <end position="218"/>
    </location>
</feature>
<evidence type="ECO:0000256" key="2">
    <source>
        <dbReference type="ARBA" id="ARBA00022692"/>
    </source>
</evidence>
<gene>
    <name evidence="9" type="ORF">K432DRAFT_298128</name>
</gene>
<dbReference type="GO" id="GO:0016020">
    <property type="term" value="C:membrane"/>
    <property type="evidence" value="ECO:0007669"/>
    <property type="project" value="UniProtKB-SubCell"/>
</dbReference>
<feature type="transmembrane region" description="Helical" evidence="7">
    <location>
        <begin position="28"/>
        <end position="51"/>
    </location>
</feature>
<comment type="similarity">
    <text evidence="5">Belongs to the SAT4 family.</text>
</comment>
<feature type="transmembrane region" description="Helical" evidence="7">
    <location>
        <begin position="63"/>
        <end position="87"/>
    </location>
</feature>
<sequence>MPGGLHPPLSVIETWPIPNYVNPETRDWTVPVLLIVLFVVTFFVFCARMWARLVVGRNAGLDDALVAAAMIPLLGLTLAVCLGARVYGFQFHVWDQTRKTAVESRQIVMAIEALYICATCPTKISILCFYRRMASGTISKTFIYGVWASIAFVIFYGIAFLLTLVFTCTPVLAFWHVVDPVWSTTHKFSCHNEAVEVLSSAIVSIIQDMIACALPVMLVWKLQLPRRQKFAIMGIFAIGLLTCVSGIMRIYYIQYVYFHTYDITWASLPGWAWTAIEADLAVICASAPALKVFFRRYLNISIQRSGNSLGYVRNTSSGIGGRAIKLSQLSSNARGNQTPTAGIHVSHGMNVKIESRDEVSDYEGSERSSRELTSFPNSNKTLPHTPLPESGRWEEGSRTMCFAEYGPTEEVDVEKNDGRTWH</sequence>
<proteinExistence type="inferred from homology"/>
<evidence type="ECO:0000259" key="8">
    <source>
        <dbReference type="Pfam" id="PF20684"/>
    </source>
</evidence>
<evidence type="ECO:0000313" key="9">
    <source>
        <dbReference type="EMBL" id="OCK80245.1"/>
    </source>
</evidence>
<dbReference type="PANTHER" id="PTHR33048:SF129">
    <property type="entry name" value="INTEGRAL MEMBRANE PROTEIN-RELATED"/>
    <property type="match status" value="1"/>
</dbReference>
<dbReference type="Pfam" id="PF20684">
    <property type="entry name" value="Fung_rhodopsin"/>
    <property type="match status" value="1"/>
</dbReference>
<feature type="compositionally biased region" description="Basic and acidic residues" evidence="6">
    <location>
        <begin position="357"/>
        <end position="370"/>
    </location>
</feature>
<feature type="transmembrane region" description="Helical" evidence="7">
    <location>
        <begin position="107"/>
        <end position="130"/>
    </location>
</feature>
<feature type="domain" description="Rhodopsin" evidence="8">
    <location>
        <begin position="47"/>
        <end position="296"/>
    </location>
</feature>
<keyword evidence="3 7" id="KW-1133">Transmembrane helix</keyword>